<protein>
    <recommendedName>
        <fullName evidence="11">Transporter</fullName>
    </recommendedName>
</protein>
<accession>A0A255ZXA7</accession>
<evidence type="ECO:0000256" key="4">
    <source>
        <dbReference type="ARBA" id="ARBA00022692"/>
    </source>
</evidence>
<dbReference type="SUPFAM" id="SSF56935">
    <property type="entry name" value="Porins"/>
    <property type="match status" value="1"/>
</dbReference>
<evidence type="ECO:0000256" key="7">
    <source>
        <dbReference type="ARBA" id="ARBA00023237"/>
    </source>
</evidence>
<keyword evidence="7" id="KW-0998">Cell outer membrane</keyword>
<evidence type="ECO:0000313" key="10">
    <source>
        <dbReference type="Proteomes" id="UP000216035"/>
    </source>
</evidence>
<dbReference type="Proteomes" id="UP000216035">
    <property type="component" value="Unassembled WGS sequence"/>
</dbReference>
<dbReference type="EMBL" id="NOXX01000169">
    <property type="protein sequence ID" value="OYQ46138.1"/>
    <property type="molecule type" value="Genomic_DNA"/>
</dbReference>
<dbReference type="PANTHER" id="PTHR35093">
    <property type="entry name" value="OUTER MEMBRANE PROTEIN NMB0088-RELATED"/>
    <property type="match status" value="1"/>
</dbReference>
<evidence type="ECO:0000256" key="3">
    <source>
        <dbReference type="ARBA" id="ARBA00022452"/>
    </source>
</evidence>
<feature type="signal peptide" evidence="8">
    <location>
        <begin position="1"/>
        <end position="19"/>
    </location>
</feature>
<dbReference type="GO" id="GO:0009279">
    <property type="term" value="C:cell outer membrane"/>
    <property type="evidence" value="ECO:0007669"/>
    <property type="project" value="UniProtKB-SubCell"/>
</dbReference>
<dbReference type="RefSeq" id="WP_094485644.1">
    <property type="nucleotide sequence ID" value="NZ_NOXX01000169.1"/>
</dbReference>
<keyword evidence="5 8" id="KW-0732">Signal</keyword>
<dbReference type="Gene3D" id="2.40.160.60">
    <property type="entry name" value="Outer membrane protein transport protein (OMPP1/FadL/TodX)"/>
    <property type="match status" value="1"/>
</dbReference>
<evidence type="ECO:0000256" key="6">
    <source>
        <dbReference type="ARBA" id="ARBA00023136"/>
    </source>
</evidence>
<keyword evidence="10" id="KW-1185">Reference proteome</keyword>
<dbReference type="Pfam" id="PF03349">
    <property type="entry name" value="Toluene_X"/>
    <property type="match status" value="1"/>
</dbReference>
<keyword evidence="3" id="KW-1134">Transmembrane beta strand</keyword>
<evidence type="ECO:0000256" key="5">
    <source>
        <dbReference type="ARBA" id="ARBA00022729"/>
    </source>
</evidence>
<sequence length="493" mass="54547">MKKILLCASGLLLTCSIQAQSVTDALLYGLDNTNGTARFRAMGGAFGALGADMSALSLNPAGSALFTYNQGAATLSSVNSSAKSVYFGTNAKNSDSTIDLNQAGAVWVFTDKSGKSDWKSFSLAINYENQNNFLNAQTAVGTNPTTSIDSYFLDFAQGIPFGIIANNNFLDLTYQEQQARLGLDGLIIEPNTTNTYVSTLSGQSNYFQRNTVLSNGLNGKLSFNIATSYKDRLYFGLNLNTHFTDYTRRTSFYEDYRNSPGHDNSDGVQNVNFINELYTYGNGFSFQVGAIGKVTENFRLGASYQSPTWLRLTDENRQTLRVTTDEQGGFFADPNVTIIYPVYRLRTPSRLGLSAAYVFGKHGSLSFDYGRKDYGNSTFTTSSLFFDQQNQNIEQLLTAANEYRAGGEFNIKQWSIRAGYRLEESPYKDSRTLGDVTMYSGGLGYNFRHFRIDVAYTLMRREAATGFFEQGLTSPAQYRLKNNNVSVSCVFAL</sequence>
<dbReference type="AlphaFoldDB" id="A0A255ZXA7"/>
<dbReference type="PANTHER" id="PTHR35093:SF8">
    <property type="entry name" value="OUTER MEMBRANE PROTEIN NMB0088-RELATED"/>
    <property type="match status" value="1"/>
</dbReference>
<dbReference type="GO" id="GO:0015483">
    <property type="term" value="F:long-chain fatty acid transporting porin activity"/>
    <property type="evidence" value="ECO:0007669"/>
    <property type="project" value="TreeGrafter"/>
</dbReference>
<comment type="similarity">
    <text evidence="2">Belongs to the OmpP1/FadL family.</text>
</comment>
<evidence type="ECO:0000256" key="1">
    <source>
        <dbReference type="ARBA" id="ARBA00004571"/>
    </source>
</evidence>
<keyword evidence="4" id="KW-0812">Transmembrane</keyword>
<feature type="chain" id="PRO_5012310342" description="Transporter" evidence="8">
    <location>
        <begin position="20"/>
        <end position="493"/>
    </location>
</feature>
<dbReference type="OrthoDB" id="9765571at2"/>
<proteinExistence type="inferred from homology"/>
<gene>
    <name evidence="9" type="ORF">CHX27_04875</name>
</gene>
<evidence type="ECO:0000313" key="9">
    <source>
        <dbReference type="EMBL" id="OYQ46138.1"/>
    </source>
</evidence>
<evidence type="ECO:0008006" key="11">
    <source>
        <dbReference type="Google" id="ProtNLM"/>
    </source>
</evidence>
<evidence type="ECO:0000256" key="8">
    <source>
        <dbReference type="SAM" id="SignalP"/>
    </source>
</evidence>
<keyword evidence="6" id="KW-0472">Membrane</keyword>
<organism evidence="9 10">
    <name type="scientific">Flavobacterium aurantiibacter</name>
    <dbReference type="NCBI Taxonomy" id="2023067"/>
    <lineage>
        <taxon>Bacteria</taxon>
        <taxon>Pseudomonadati</taxon>
        <taxon>Bacteroidota</taxon>
        <taxon>Flavobacteriia</taxon>
        <taxon>Flavobacteriales</taxon>
        <taxon>Flavobacteriaceae</taxon>
        <taxon>Flavobacterium</taxon>
    </lineage>
</organism>
<dbReference type="InterPro" id="IPR005017">
    <property type="entry name" value="OMPP1/FadL/TodX"/>
</dbReference>
<comment type="caution">
    <text evidence="9">The sequence shown here is derived from an EMBL/GenBank/DDBJ whole genome shotgun (WGS) entry which is preliminary data.</text>
</comment>
<comment type="subcellular location">
    <subcellularLocation>
        <location evidence="1">Cell outer membrane</location>
        <topology evidence="1">Multi-pass membrane protein</topology>
    </subcellularLocation>
</comment>
<name>A0A255ZXA7_9FLAO</name>
<evidence type="ECO:0000256" key="2">
    <source>
        <dbReference type="ARBA" id="ARBA00008163"/>
    </source>
</evidence>
<reference evidence="9 10" key="1">
    <citation type="submission" date="2017-07" db="EMBL/GenBank/DDBJ databases">
        <title>Flavobacterium cyanobacteriorum sp. nov., isolated from cyanobacterial aggregates in a eutrophic lake.</title>
        <authorList>
            <person name="Cai H."/>
        </authorList>
    </citation>
    <scope>NUCLEOTIDE SEQUENCE [LARGE SCALE GENOMIC DNA]</scope>
    <source>
        <strain evidence="9 10">TH167</strain>
    </source>
</reference>